<dbReference type="AlphaFoldDB" id="A0A8J5HRP1"/>
<organism evidence="9 10">
    <name type="scientific">Zingiber officinale</name>
    <name type="common">Ginger</name>
    <name type="synonym">Amomum zingiber</name>
    <dbReference type="NCBI Taxonomy" id="94328"/>
    <lineage>
        <taxon>Eukaryota</taxon>
        <taxon>Viridiplantae</taxon>
        <taxon>Streptophyta</taxon>
        <taxon>Embryophyta</taxon>
        <taxon>Tracheophyta</taxon>
        <taxon>Spermatophyta</taxon>
        <taxon>Magnoliopsida</taxon>
        <taxon>Liliopsida</taxon>
        <taxon>Zingiberales</taxon>
        <taxon>Zingiberaceae</taxon>
        <taxon>Zingiber</taxon>
    </lineage>
</organism>
<protein>
    <recommendedName>
        <fullName evidence="6">Reticulon-like protein</fullName>
    </recommendedName>
</protein>
<keyword evidence="3 6" id="KW-0256">Endoplasmic reticulum</keyword>
<evidence type="ECO:0000256" key="2">
    <source>
        <dbReference type="ARBA" id="ARBA00022692"/>
    </source>
</evidence>
<dbReference type="PANTHER" id="PTHR10994">
    <property type="entry name" value="RETICULON"/>
    <property type="match status" value="1"/>
</dbReference>
<feature type="transmembrane region" description="Helical" evidence="6">
    <location>
        <begin position="149"/>
        <end position="179"/>
    </location>
</feature>
<feature type="transmembrane region" description="Helical" evidence="6">
    <location>
        <begin position="47"/>
        <end position="63"/>
    </location>
</feature>
<feature type="region of interest" description="Disordered" evidence="7">
    <location>
        <begin position="1"/>
        <end position="22"/>
    </location>
</feature>
<accession>A0A8J5HRP1</accession>
<dbReference type="GO" id="GO:0005789">
    <property type="term" value="C:endoplasmic reticulum membrane"/>
    <property type="evidence" value="ECO:0007669"/>
    <property type="project" value="UniProtKB-SubCell"/>
</dbReference>
<evidence type="ECO:0000256" key="1">
    <source>
        <dbReference type="ARBA" id="ARBA00004477"/>
    </source>
</evidence>
<proteinExistence type="predicted"/>
<keyword evidence="2 6" id="KW-0812">Transmembrane</keyword>
<evidence type="ECO:0000313" key="9">
    <source>
        <dbReference type="EMBL" id="KAG6520206.1"/>
    </source>
</evidence>
<dbReference type="PANTHER" id="PTHR10994:SF154">
    <property type="entry name" value="RETICULON-LIKE PROTEIN B11"/>
    <property type="match status" value="1"/>
</dbReference>
<dbReference type="OrthoDB" id="567788at2759"/>
<evidence type="ECO:0000313" key="10">
    <source>
        <dbReference type="Proteomes" id="UP000734854"/>
    </source>
</evidence>
<sequence length="219" mass="24545">MAAMPDLEHDAPPSASSPSPPAQIRRSLHLAFGGGAVADVLLWRRRNAAVFVVAVATTVWFLFDWSGYNFLSFMANAVLLLVAILFFWAKSALLLNRPLPPLPNLEVSDEMVNKGAERVQVWLNRILDIGHDIAIGRDRKVLLQAIMTLWIVSYVGSLFNFITLVYIGVLLAITIPAVYDKYQDHVDQKLEVAQNVVLKQYGNMLSRVQEQSTKRKKTQ</sequence>
<feature type="domain" description="Reticulon" evidence="8">
    <location>
        <begin position="37"/>
        <end position="219"/>
    </location>
</feature>
<evidence type="ECO:0000256" key="4">
    <source>
        <dbReference type="ARBA" id="ARBA00022989"/>
    </source>
</evidence>
<evidence type="ECO:0000256" key="7">
    <source>
        <dbReference type="SAM" id="MobiDB-lite"/>
    </source>
</evidence>
<dbReference type="Proteomes" id="UP000734854">
    <property type="component" value="Unassembled WGS sequence"/>
</dbReference>
<name>A0A8J5HRP1_ZINOF</name>
<dbReference type="PROSITE" id="PS50845">
    <property type="entry name" value="RETICULON"/>
    <property type="match status" value="1"/>
</dbReference>
<keyword evidence="4 6" id="KW-1133">Transmembrane helix</keyword>
<keyword evidence="10" id="KW-1185">Reference proteome</keyword>
<reference evidence="9 10" key="1">
    <citation type="submission" date="2020-08" db="EMBL/GenBank/DDBJ databases">
        <title>Plant Genome Project.</title>
        <authorList>
            <person name="Zhang R.-G."/>
        </authorList>
    </citation>
    <scope>NUCLEOTIDE SEQUENCE [LARGE SCALE GENOMIC DNA]</scope>
    <source>
        <tissue evidence="9">Rhizome</tissue>
    </source>
</reference>
<comment type="subcellular location">
    <subcellularLocation>
        <location evidence="1 6">Endoplasmic reticulum membrane</location>
        <topology evidence="1 6">Multi-pass membrane protein</topology>
    </subcellularLocation>
</comment>
<feature type="compositionally biased region" description="Basic and acidic residues" evidence="7">
    <location>
        <begin position="1"/>
        <end position="11"/>
    </location>
</feature>
<evidence type="ECO:0000256" key="6">
    <source>
        <dbReference type="RuleBase" id="RU363132"/>
    </source>
</evidence>
<comment type="caution">
    <text evidence="9">The sequence shown here is derived from an EMBL/GenBank/DDBJ whole genome shotgun (WGS) entry which is preliminary data.</text>
</comment>
<dbReference type="InterPro" id="IPR003388">
    <property type="entry name" value="Reticulon"/>
</dbReference>
<dbReference type="Pfam" id="PF02453">
    <property type="entry name" value="Reticulon"/>
    <property type="match status" value="1"/>
</dbReference>
<evidence type="ECO:0000259" key="8">
    <source>
        <dbReference type="PROSITE" id="PS50845"/>
    </source>
</evidence>
<dbReference type="EMBL" id="JACMSC010000005">
    <property type="protein sequence ID" value="KAG6520206.1"/>
    <property type="molecule type" value="Genomic_DNA"/>
</dbReference>
<evidence type="ECO:0000256" key="3">
    <source>
        <dbReference type="ARBA" id="ARBA00022824"/>
    </source>
</evidence>
<feature type="transmembrane region" description="Helical" evidence="6">
    <location>
        <begin position="69"/>
        <end position="89"/>
    </location>
</feature>
<gene>
    <name evidence="9" type="ORF">ZIOFF_017244</name>
</gene>
<evidence type="ECO:0000256" key="5">
    <source>
        <dbReference type="ARBA" id="ARBA00023136"/>
    </source>
</evidence>
<keyword evidence="5 6" id="KW-0472">Membrane</keyword>
<dbReference type="InterPro" id="IPR045064">
    <property type="entry name" value="Reticulon-like"/>
</dbReference>
<dbReference type="GO" id="GO:0009617">
    <property type="term" value="P:response to bacterium"/>
    <property type="evidence" value="ECO:0007669"/>
    <property type="project" value="InterPro"/>
</dbReference>